<evidence type="ECO:0000256" key="5">
    <source>
        <dbReference type="ARBA" id="ARBA00004496"/>
    </source>
</evidence>
<dbReference type="InterPro" id="IPR056179">
    <property type="entry name" value="DHQS_C"/>
</dbReference>
<comment type="caution">
    <text evidence="19">Lacks conserved residue(s) required for the propagation of feature annotation.</text>
</comment>
<gene>
    <name evidence="19 23" type="primary">aroB</name>
    <name evidence="23" type="ORF">BQ8794_110119</name>
</gene>
<dbReference type="GO" id="GO:0009423">
    <property type="term" value="P:chorismate biosynthetic process"/>
    <property type="evidence" value="ECO:0007669"/>
    <property type="project" value="UniProtKB-UniRule"/>
</dbReference>
<dbReference type="InterPro" id="IPR030963">
    <property type="entry name" value="DHQ_synth_fam"/>
</dbReference>
<dbReference type="SUPFAM" id="SSF56796">
    <property type="entry name" value="Dehydroquinate synthase-like"/>
    <property type="match status" value="1"/>
</dbReference>
<keyword evidence="12 19" id="KW-0479">Metal-binding</keyword>
<feature type="region of interest" description="Disordered" evidence="20">
    <location>
        <begin position="365"/>
        <end position="401"/>
    </location>
</feature>
<evidence type="ECO:0000256" key="13">
    <source>
        <dbReference type="ARBA" id="ARBA00022741"/>
    </source>
</evidence>
<dbReference type="Pfam" id="PF24621">
    <property type="entry name" value="DHQS_C"/>
    <property type="match status" value="1"/>
</dbReference>
<dbReference type="GO" id="GO:0005737">
    <property type="term" value="C:cytoplasm"/>
    <property type="evidence" value="ECO:0007669"/>
    <property type="project" value="UniProtKB-SubCell"/>
</dbReference>
<dbReference type="InterPro" id="IPR016037">
    <property type="entry name" value="DHQ_synth_AroB"/>
</dbReference>
<feature type="compositionally biased region" description="Low complexity" evidence="20">
    <location>
        <begin position="382"/>
        <end position="391"/>
    </location>
</feature>
<dbReference type="Pfam" id="PF01761">
    <property type="entry name" value="DHQ_synthase"/>
    <property type="match status" value="1"/>
</dbReference>
<keyword evidence="13 19" id="KW-0547">Nucleotide-binding</keyword>
<comment type="catalytic activity">
    <reaction evidence="1 19">
        <text>7-phospho-2-dehydro-3-deoxy-D-arabino-heptonate = 3-dehydroquinate + phosphate</text>
        <dbReference type="Rhea" id="RHEA:21968"/>
        <dbReference type="ChEBI" id="CHEBI:32364"/>
        <dbReference type="ChEBI" id="CHEBI:43474"/>
        <dbReference type="ChEBI" id="CHEBI:58394"/>
        <dbReference type="EC" id="4.2.3.4"/>
    </reaction>
</comment>
<evidence type="ECO:0000256" key="20">
    <source>
        <dbReference type="SAM" id="MobiDB-lite"/>
    </source>
</evidence>
<dbReference type="InterPro" id="IPR030960">
    <property type="entry name" value="DHQS/DOIS_N"/>
</dbReference>
<dbReference type="EC" id="4.2.3.4" evidence="8 19"/>
<evidence type="ECO:0000256" key="11">
    <source>
        <dbReference type="ARBA" id="ARBA00022605"/>
    </source>
</evidence>
<evidence type="ECO:0000256" key="19">
    <source>
        <dbReference type="HAMAP-Rule" id="MF_00110"/>
    </source>
</evidence>
<organism evidence="23 24">
    <name type="scientific">Mesorhizobium prunaredense</name>
    <dbReference type="NCBI Taxonomy" id="1631249"/>
    <lineage>
        <taxon>Bacteria</taxon>
        <taxon>Pseudomonadati</taxon>
        <taxon>Pseudomonadota</taxon>
        <taxon>Alphaproteobacteria</taxon>
        <taxon>Hyphomicrobiales</taxon>
        <taxon>Phyllobacteriaceae</taxon>
        <taxon>Mesorhizobium</taxon>
    </lineage>
</organism>
<proteinExistence type="inferred from homology"/>
<evidence type="ECO:0000256" key="3">
    <source>
        <dbReference type="ARBA" id="ARBA00001947"/>
    </source>
</evidence>
<feature type="binding site" evidence="19">
    <location>
        <position position="190"/>
    </location>
    <ligand>
        <name>Zn(2+)</name>
        <dbReference type="ChEBI" id="CHEBI:29105"/>
    </ligand>
</feature>
<evidence type="ECO:0000259" key="21">
    <source>
        <dbReference type="Pfam" id="PF01761"/>
    </source>
</evidence>
<dbReference type="AlphaFoldDB" id="A0A1R3V4K0"/>
<dbReference type="GO" id="GO:0008652">
    <property type="term" value="P:amino acid biosynthetic process"/>
    <property type="evidence" value="ECO:0007669"/>
    <property type="project" value="UniProtKB-KW"/>
</dbReference>
<dbReference type="RefSeq" id="WP_244554836.1">
    <property type="nucleotide sequence ID" value="NZ_FTPD01000003.1"/>
</dbReference>
<dbReference type="GO" id="GO:0046872">
    <property type="term" value="F:metal ion binding"/>
    <property type="evidence" value="ECO:0007669"/>
    <property type="project" value="UniProtKB-KW"/>
</dbReference>
<comment type="subcellular location">
    <subcellularLocation>
        <location evidence="5 19">Cytoplasm</location>
    </subcellularLocation>
</comment>
<keyword evidence="17 19" id="KW-0456">Lyase</keyword>
<keyword evidence="24" id="KW-1185">Reference proteome</keyword>
<dbReference type="InterPro" id="IPR050071">
    <property type="entry name" value="Dehydroquinate_synthase"/>
</dbReference>
<comment type="cofactor">
    <cofactor evidence="3">
        <name>Zn(2+)</name>
        <dbReference type="ChEBI" id="CHEBI:29105"/>
    </cofactor>
</comment>
<evidence type="ECO:0000313" key="23">
    <source>
        <dbReference type="EMBL" id="SIT53313.1"/>
    </source>
</evidence>
<evidence type="ECO:0000256" key="8">
    <source>
        <dbReference type="ARBA" id="ARBA00013031"/>
    </source>
</evidence>
<feature type="domain" description="3-dehydroquinate synthase N-terminal" evidence="21">
    <location>
        <begin position="73"/>
        <end position="185"/>
    </location>
</feature>
<dbReference type="GO" id="GO:0003856">
    <property type="term" value="F:3-dehydroquinate synthase activity"/>
    <property type="evidence" value="ECO:0007669"/>
    <property type="project" value="UniProtKB-UniRule"/>
</dbReference>
<evidence type="ECO:0000256" key="14">
    <source>
        <dbReference type="ARBA" id="ARBA00022833"/>
    </source>
</evidence>
<dbReference type="PANTHER" id="PTHR43622:SF7">
    <property type="entry name" value="3-DEHYDROQUINATE SYNTHASE, CHLOROPLASTIC"/>
    <property type="match status" value="1"/>
</dbReference>
<dbReference type="Gene3D" id="3.40.50.1970">
    <property type="match status" value="1"/>
</dbReference>
<evidence type="ECO:0000256" key="15">
    <source>
        <dbReference type="ARBA" id="ARBA00023027"/>
    </source>
</evidence>
<keyword evidence="18 19" id="KW-0170">Cobalt</keyword>
<dbReference type="UniPathway" id="UPA00053">
    <property type="reaction ID" value="UER00085"/>
</dbReference>
<evidence type="ECO:0000256" key="6">
    <source>
        <dbReference type="ARBA" id="ARBA00004661"/>
    </source>
</evidence>
<keyword evidence="11 19" id="KW-0028">Amino-acid biosynthesis</keyword>
<feature type="binding site" evidence="19">
    <location>
        <position position="252"/>
    </location>
    <ligand>
        <name>Zn(2+)</name>
        <dbReference type="ChEBI" id="CHEBI:29105"/>
    </ligand>
</feature>
<feature type="domain" description="3-dehydroquinate synthase C-terminal" evidence="22">
    <location>
        <begin position="187"/>
        <end position="336"/>
    </location>
</feature>
<name>A0A1R3V4K0_9HYPH</name>
<dbReference type="STRING" id="1631249.BQ8794_110119"/>
<evidence type="ECO:0000256" key="9">
    <source>
        <dbReference type="ARBA" id="ARBA00017684"/>
    </source>
</evidence>
<dbReference type="HAMAP" id="MF_00110">
    <property type="entry name" value="DHQ_synthase"/>
    <property type="match status" value="1"/>
</dbReference>
<feature type="binding site" evidence="19">
    <location>
        <begin position="111"/>
        <end position="115"/>
    </location>
    <ligand>
        <name>NAD(+)</name>
        <dbReference type="ChEBI" id="CHEBI:57540"/>
    </ligand>
</feature>
<dbReference type="FunFam" id="3.40.50.1970:FF:000007">
    <property type="entry name" value="Pentafunctional AROM polypeptide"/>
    <property type="match status" value="1"/>
</dbReference>
<accession>A0A1R3V4K0</accession>
<evidence type="ECO:0000259" key="22">
    <source>
        <dbReference type="Pfam" id="PF24621"/>
    </source>
</evidence>
<keyword evidence="15 19" id="KW-0520">NAD</keyword>
<protein>
    <recommendedName>
        <fullName evidence="9 19">3-dehydroquinate synthase</fullName>
        <shortName evidence="19">DHQS</shortName>
        <ecNumber evidence="8 19">4.2.3.4</ecNumber>
    </recommendedName>
</protein>
<evidence type="ECO:0000256" key="10">
    <source>
        <dbReference type="ARBA" id="ARBA00022490"/>
    </source>
</evidence>
<evidence type="ECO:0000256" key="2">
    <source>
        <dbReference type="ARBA" id="ARBA00001911"/>
    </source>
</evidence>
<dbReference type="GO" id="GO:0000166">
    <property type="term" value="F:nucleotide binding"/>
    <property type="evidence" value="ECO:0007669"/>
    <property type="project" value="UniProtKB-KW"/>
</dbReference>
<dbReference type="NCBIfam" id="TIGR01357">
    <property type="entry name" value="aroB"/>
    <property type="match status" value="1"/>
</dbReference>
<dbReference type="Proteomes" id="UP000188388">
    <property type="component" value="Unassembled WGS sequence"/>
</dbReference>
<dbReference type="PIRSF" id="PIRSF001455">
    <property type="entry name" value="DHQ_synth"/>
    <property type="match status" value="1"/>
</dbReference>
<evidence type="ECO:0000256" key="4">
    <source>
        <dbReference type="ARBA" id="ARBA00003485"/>
    </source>
</evidence>
<feature type="binding site" evidence="19">
    <location>
        <position position="157"/>
    </location>
    <ligand>
        <name>NAD(+)</name>
        <dbReference type="ChEBI" id="CHEBI:57540"/>
    </ligand>
</feature>
<evidence type="ECO:0000256" key="12">
    <source>
        <dbReference type="ARBA" id="ARBA00022723"/>
    </source>
</evidence>
<evidence type="ECO:0000256" key="18">
    <source>
        <dbReference type="ARBA" id="ARBA00023285"/>
    </source>
</evidence>
<comment type="pathway">
    <text evidence="6 19">Metabolic intermediate biosynthesis; chorismate biosynthesis; chorismate from D-erythrose 4-phosphate and phosphoenolpyruvate: step 2/7.</text>
</comment>
<keyword evidence="14 19" id="KW-0862">Zinc</keyword>
<dbReference type="GO" id="GO:0009073">
    <property type="term" value="P:aromatic amino acid family biosynthetic process"/>
    <property type="evidence" value="ECO:0007669"/>
    <property type="project" value="UniProtKB-KW"/>
</dbReference>
<keyword evidence="16 19" id="KW-0057">Aromatic amino acid biosynthesis</keyword>
<keyword evidence="10 19" id="KW-0963">Cytoplasm</keyword>
<feature type="binding site" evidence="19">
    <location>
        <begin position="135"/>
        <end position="136"/>
    </location>
    <ligand>
        <name>NAD(+)</name>
        <dbReference type="ChEBI" id="CHEBI:57540"/>
    </ligand>
</feature>
<evidence type="ECO:0000256" key="1">
    <source>
        <dbReference type="ARBA" id="ARBA00001393"/>
    </source>
</evidence>
<comment type="similarity">
    <text evidence="7 19">Belongs to the sugar phosphate cyclases superfamily. Dehydroquinate synthase family.</text>
</comment>
<evidence type="ECO:0000256" key="17">
    <source>
        <dbReference type="ARBA" id="ARBA00023239"/>
    </source>
</evidence>
<dbReference type="CDD" id="cd08195">
    <property type="entry name" value="DHQS"/>
    <property type="match status" value="1"/>
</dbReference>
<comment type="cofactor">
    <cofactor evidence="19">
        <name>Co(2+)</name>
        <dbReference type="ChEBI" id="CHEBI:48828"/>
    </cofactor>
    <cofactor evidence="19">
        <name>Zn(2+)</name>
        <dbReference type="ChEBI" id="CHEBI:29105"/>
    </cofactor>
    <text evidence="19">Binds 1 divalent metal cation per subunit. Can use either Co(2+) or Zn(2+).</text>
</comment>
<feature type="binding site" evidence="19">
    <location>
        <position position="148"/>
    </location>
    <ligand>
        <name>NAD(+)</name>
        <dbReference type="ChEBI" id="CHEBI:57540"/>
    </ligand>
</feature>
<feature type="binding site" evidence="19">
    <location>
        <position position="271"/>
    </location>
    <ligand>
        <name>Zn(2+)</name>
        <dbReference type="ChEBI" id="CHEBI:29105"/>
    </ligand>
</feature>
<dbReference type="EMBL" id="FTPD01000003">
    <property type="protein sequence ID" value="SIT53313.1"/>
    <property type="molecule type" value="Genomic_DNA"/>
</dbReference>
<evidence type="ECO:0000313" key="24">
    <source>
        <dbReference type="Proteomes" id="UP000188388"/>
    </source>
</evidence>
<dbReference type="PANTHER" id="PTHR43622">
    <property type="entry name" value="3-DEHYDROQUINATE SYNTHASE"/>
    <property type="match status" value="1"/>
</dbReference>
<sequence length="401" mass="42433">MSSNATVTVEVGLGDRAYDILIGSGLLLRAGTEISRRLPGTRAAVVTDVNVAAAHLETLKAGLEKGGIRPAVITLPAGEKTKSFAHLEEVVDGVLAARLERGDVVVALGGGVIGDLAGFAAGIVRRGMNFVQIPTSLLAQVDSSVGGKTGINSARGKNLVGVFHQPKLVLADTEVLDTLPIREFRAGYAELAKYGLIDRPDFFAWLEENWGKVFAGGPQRTEAIAEACRAKADVVARDEFETGVRALLNLGHTFGHALEAATQYDSARLVHGEGVAIGMALAYRFSSRLNLASPDDAARVEAHLRAVGLPWRMADIPGELPDPEALLAFITQDKKVSRGALTFILTRGIGQAFIAKDVPASEVLSFLKENHPGQQKSRPGQPKSSPGQPKGRPGRPRGRPG</sequence>
<dbReference type="Gene3D" id="1.20.1090.10">
    <property type="entry name" value="Dehydroquinate synthase-like - alpha domain"/>
    <property type="match status" value="1"/>
</dbReference>
<evidence type="ECO:0000256" key="16">
    <source>
        <dbReference type="ARBA" id="ARBA00023141"/>
    </source>
</evidence>
<comment type="function">
    <text evidence="4 19">Catalyzes the conversion of 3-deoxy-D-arabino-heptulosonate 7-phosphate (DAHP) to dehydroquinate (DHQ).</text>
</comment>
<reference evidence="24" key="1">
    <citation type="submission" date="2017-01" db="EMBL/GenBank/DDBJ databases">
        <authorList>
            <person name="Brunel B."/>
        </authorList>
    </citation>
    <scope>NUCLEOTIDE SEQUENCE [LARGE SCALE GENOMIC DNA]</scope>
</reference>
<feature type="compositionally biased region" description="Basic residues" evidence="20">
    <location>
        <begin position="392"/>
        <end position="401"/>
    </location>
</feature>
<evidence type="ECO:0000256" key="7">
    <source>
        <dbReference type="ARBA" id="ARBA00005412"/>
    </source>
</evidence>
<comment type="cofactor">
    <cofactor evidence="2 19">
        <name>NAD(+)</name>
        <dbReference type="ChEBI" id="CHEBI:57540"/>
    </cofactor>
</comment>